<organism evidence="1 2">
    <name type="scientific">Naganishia adeliensis</name>
    <dbReference type="NCBI Taxonomy" id="92952"/>
    <lineage>
        <taxon>Eukaryota</taxon>
        <taxon>Fungi</taxon>
        <taxon>Dikarya</taxon>
        <taxon>Basidiomycota</taxon>
        <taxon>Agaricomycotina</taxon>
        <taxon>Tremellomycetes</taxon>
        <taxon>Filobasidiales</taxon>
        <taxon>Filobasidiaceae</taxon>
        <taxon>Naganishia</taxon>
    </lineage>
</organism>
<dbReference type="Proteomes" id="UP001230649">
    <property type="component" value="Unassembled WGS sequence"/>
</dbReference>
<sequence>MGDISPSAPIKFGSFEAVCEHAALLVCPLLHTPHGVEPDCYGRNIQLGSQLIFQPGRKEILLFFYLYFLISLLAIFLDSAIIPTANVVYPWFSAIYAGLVAALYWCLLVNGFVGFQWAEDGTPMSLWFIRISTTVVGVICFLVTIGTFKNVALKYDNPIGLWITYLIYPAVCVVIYTVSQLILVIRTLDDRWAIGHILFGLAFYVIGVVLLLAFSNTICESVSHYLDGVFFFQLCMLFSVMMVYKYWDSITREDLEFSVGSKASVWEVKDPLLPPNLDYVDEDQSAYHGGGGSLVGGVSGNSYYGNVGSLPRSNTYGASNLSQQNARYQPQGGNSGGYGS</sequence>
<dbReference type="EMBL" id="JASBWS010000072">
    <property type="protein sequence ID" value="KAJ9100928.1"/>
    <property type="molecule type" value="Genomic_DNA"/>
</dbReference>
<comment type="caution">
    <text evidence="1">The sequence shown here is derived from an EMBL/GenBank/DDBJ whole genome shotgun (WGS) entry which is preliminary data.</text>
</comment>
<proteinExistence type="predicted"/>
<evidence type="ECO:0000313" key="1">
    <source>
        <dbReference type="EMBL" id="KAJ9100928.1"/>
    </source>
</evidence>
<keyword evidence="2" id="KW-1185">Reference proteome</keyword>
<reference evidence="1" key="1">
    <citation type="submission" date="2023-04" db="EMBL/GenBank/DDBJ databases">
        <title>Draft Genome sequencing of Naganishia species isolated from polar environments using Oxford Nanopore Technology.</title>
        <authorList>
            <person name="Leo P."/>
            <person name="Venkateswaran K."/>
        </authorList>
    </citation>
    <scope>NUCLEOTIDE SEQUENCE</scope>
    <source>
        <strain evidence="1">MNA-CCFEE 5262</strain>
    </source>
</reference>
<protein>
    <submittedName>
        <fullName evidence="1">Chitin synthase, class 7</fullName>
    </submittedName>
</protein>
<accession>A0ACC2VNG1</accession>
<name>A0ACC2VNG1_9TREE</name>
<evidence type="ECO:0000313" key="2">
    <source>
        <dbReference type="Proteomes" id="UP001230649"/>
    </source>
</evidence>
<gene>
    <name evidence="1" type="primary">CHS7</name>
    <name evidence="1" type="ORF">QFC20_005344</name>
</gene>